<proteinExistence type="predicted"/>
<dbReference type="AlphaFoldDB" id="A0A919BE53"/>
<keyword evidence="2" id="KW-1185">Reference proteome</keyword>
<comment type="caution">
    <text evidence="1">The sequence shown here is derived from an EMBL/GenBank/DDBJ whole genome shotgun (WGS) entry which is preliminary data.</text>
</comment>
<accession>A0A919BE53</accession>
<dbReference type="EMBL" id="BNBE01000001">
    <property type="protein sequence ID" value="GHF82621.1"/>
    <property type="molecule type" value="Genomic_DNA"/>
</dbReference>
<gene>
    <name evidence="1" type="ORF">GCM10017667_08170</name>
</gene>
<dbReference type="Proteomes" id="UP000632849">
    <property type="component" value="Unassembled WGS sequence"/>
</dbReference>
<evidence type="ECO:0000313" key="1">
    <source>
        <dbReference type="EMBL" id="GHF82621.1"/>
    </source>
</evidence>
<reference evidence="1" key="2">
    <citation type="submission" date="2020-09" db="EMBL/GenBank/DDBJ databases">
        <authorList>
            <person name="Sun Q."/>
            <person name="Ohkuma M."/>
        </authorList>
    </citation>
    <scope>NUCLEOTIDE SEQUENCE</scope>
    <source>
        <strain evidence="1">JCM 4122</strain>
    </source>
</reference>
<protein>
    <submittedName>
        <fullName evidence="1">Uncharacterized protein</fullName>
    </submittedName>
</protein>
<reference evidence="1" key="1">
    <citation type="journal article" date="2014" name="Int. J. Syst. Evol. Microbiol.">
        <title>Complete genome sequence of Corynebacterium casei LMG S-19264T (=DSM 44701T), isolated from a smear-ripened cheese.</title>
        <authorList>
            <consortium name="US DOE Joint Genome Institute (JGI-PGF)"/>
            <person name="Walter F."/>
            <person name="Albersmeier A."/>
            <person name="Kalinowski J."/>
            <person name="Ruckert C."/>
        </authorList>
    </citation>
    <scope>NUCLEOTIDE SEQUENCE</scope>
    <source>
        <strain evidence="1">JCM 4122</strain>
    </source>
</reference>
<sequence>MTIRAAAAKRAAGDERVHGARVDAARVHAARDGGLRGGAEGAWYCARGGVRRIARGVRAGADTGAPSRRVILPV</sequence>
<name>A0A919BE53_STRFL</name>
<organism evidence="1 2">
    <name type="scientific">Streptomyces filamentosus</name>
    <name type="common">Streptomyces roseosporus</name>
    <dbReference type="NCBI Taxonomy" id="67294"/>
    <lineage>
        <taxon>Bacteria</taxon>
        <taxon>Bacillati</taxon>
        <taxon>Actinomycetota</taxon>
        <taxon>Actinomycetes</taxon>
        <taxon>Kitasatosporales</taxon>
        <taxon>Streptomycetaceae</taxon>
        <taxon>Streptomyces</taxon>
    </lineage>
</organism>
<evidence type="ECO:0000313" key="2">
    <source>
        <dbReference type="Proteomes" id="UP000632849"/>
    </source>
</evidence>